<evidence type="ECO:0000259" key="1">
    <source>
        <dbReference type="Pfam" id="PF00117"/>
    </source>
</evidence>
<dbReference type="RefSeq" id="WP_114485857.1">
    <property type="nucleotide sequence ID" value="NZ_CBCSHM010000013.1"/>
</dbReference>
<dbReference type="Proteomes" id="UP000253204">
    <property type="component" value="Unassembled WGS sequence"/>
</dbReference>
<name>A0A368U9X1_9GAMM</name>
<organism evidence="2 3">
    <name type="scientific">Vreelandella rituensis</name>
    <dbReference type="NCBI Taxonomy" id="2282306"/>
    <lineage>
        <taxon>Bacteria</taxon>
        <taxon>Pseudomonadati</taxon>
        <taxon>Pseudomonadota</taxon>
        <taxon>Gammaproteobacteria</taxon>
        <taxon>Oceanospirillales</taxon>
        <taxon>Halomonadaceae</taxon>
        <taxon>Vreelandella</taxon>
    </lineage>
</organism>
<feature type="domain" description="Glutamine amidotransferase" evidence="1">
    <location>
        <begin position="48"/>
        <end position="200"/>
    </location>
</feature>
<dbReference type="GO" id="GO:0016740">
    <property type="term" value="F:transferase activity"/>
    <property type="evidence" value="ECO:0007669"/>
    <property type="project" value="UniProtKB-KW"/>
</dbReference>
<keyword evidence="2" id="KW-0808">Transferase</keyword>
<dbReference type="Gene3D" id="3.40.50.880">
    <property type="match status" value="1"/>
</dbReference>
<dbReference type="GO" id="GO:0005829">
    <property type="term" value="C:cytosol"/>
    <property type="evidence" value="ECO:0007669"/>
    <property type="project" value="TreeGrafter"/>
</dbReference>
<dbReference type="NCBIfam" id="NF006562">
    <property type="entry name" value="PRK09065.1"/>
    <property type="match status" value="1"/>
</dbReference>
<keyword evidence="3" id="KW-1185">Reference proteome</keyword>
<accession>A0A368U9X1</accession>
<dbReference type="InterPro" id="IPR017926">
    <property type="entry name" value="GATASE"/>
</dbReference>
<reference evidence="2 3" key="1">
    <citation type="submission" date="2018-07" db="EMBL/GenBank/DDBJ databases">
        <title>Halomonas rutogse sp. nov., isolated from Lake TangqianCo on Tibetan Plateau.</title>
        <authorList>
            <person name="Lu H."/>
            <person name="Xing P."/>
            <person name="Wu Q."/>
        </authorList>
    </citation>
    <scope>NUCLEOTIDE SEQUENCE [LARGE SCALE GENOMIC DNA]</scope>
    <source>
        <strain evidence="2 3">TQ8S</strain>
    </source>
</reference>
<comment type="caution">
    <text evidence="2">The sequence shown here is derived from an EMBL/GenBank/DDBJ whole genome shotgun (WGS) entry which is preliminary data.</text>
</comment>
<evidence type="ECO:0000313" key="2">
    <source>
        <dbReference type="EMBL" id="RCV92922.1"/>
    </source>
</evidence>
<dbReference type="OrthoDB" id="9813383at2"/>
<dbReference type="InterPro" id="IPR044992">
    <property type="entry name" value="ChyE-like"/>
</dbReference>
<evidence type="ECO:0000313" key="3">
    <source>
        <dbReference type="Proteomes" id="UP000253204"/>
    </source>
</evidence>
<dbReference type="SUPFAM" id="SSF52317">
    <property type="entry name" value="Class I glutamine amidotransferase-like"/>
    <property type="match status" value="1"/>
</dbReference>
<dbReference type="PROSITE" id="PS51273">
    <property type="entry name" value="GATASE_TYPE_1"/>
    <property type="match status" value="1"/>
</dbReference>
<gene>
    <name evidence="2" type="ORF">DU506_05080</name>
</gene>
<dbReference type="EMBL" id="QPIJ01000007">
    <property type="protein sequence ID" value="RCV92922.1"/>
    <property type="molecule type" value="Genomic_DNA"/>
</dbReference>
<dbReference type="PANTHER" id="PTHR42695">
    <property type="entry name" value="GLUTAMINE AMIDOTRANSFERASE YLR126C-RELATED"/>
    <property type="match status" value="1"/>
</dbReference>
<keyword evidence="2" id="KW-0315">Glutamine amidotransferase</keyword>
<protein>
    <submittedName>
        <fullName evidence="2">Glutamine amidotransferase</fullName>
    </submittedName>
</protein>
<dbReference type="InterPro" id="IPR029062">
    <property type="entry name" value="Class_I_gatase-like"/>
</dbReference>
<proteinExistence type="predicted"/>
<sequence>MAHLLIVKAGDAFPEVIDAHGDFEALFQCQLETALPPGLTLQVFDAPRESTLPELSSLAGLVITGSHSMVSAEEPWSEALKPWLVEALERDIPMLGVCYGHQLMASAFGGISDYHPAGRESGTRQVMLSEEAQDDALLGELPQLFYAHLTHAQSVLTPPKNARILAGNKHDPHQALRYGPHQWSVQFHPEFTVSVMHAYLERQRSALRDQGEDPQVLMDAVRATPEATALLARFVALLRVTPVS</sequence>
<dbReference type="PANTHER" id="PTHR42695:SF5">
    <property type="entry name" value="GLUTAMINE AMIDOTRANSFERASE YLR126C-RELATED"/>
    <property type="match status" value="1"/>
</dbReference>
<dbReference type="AlphaFoldDB" id="A0A368U9X1"/>
<dbReference type="CDD" id="cd01741">
    <property type="entry name" value="GATase1_1"/>
    <property type="match status" value="1"/>
</dbReference>
<dbReference type="Pfam" id="PF00117">
    <property type="entry name" value="GATase"/>
    <property type="match status" value="1"/>
</dbReference>